<sequence>MVDGQNYGHGQSSCSENKAYLFIFRHLSNISIACPSILYDSNVVLPFSSYKVFCSLLTKPWHSYVPTCFLDIKNIASLLLLSVLNKVCFWPSTFNRFFVMEVSRCTMPVF</sequence>
<evidence type="ECO:0000313" key="2">
    <source>
        <dbReference type="Proteomes" id="UP001497512"/>
    </source>
</evidence>
<dbReference type="Proteomes" id="UP001497512">
    <property type="component" value="Chromosome 1"/>
</dbReference>
<reference evidence="1 2" key="1">
    <citation type="submission" date="2024-02" db="EMBL/GenBank/DDBJ databases">
        <authorList>
            <consortium name="ELIXIR-Norway"/>
            <consortium name="Elixir Norway"/>
        </authorList>
    </citation>
    <scope>NUCLEOTIDE SEQUENCE [LARGE SCALE GENOMIC DNA]</scope>
</reference>
<name>A0ABP0T7D5_9BRYO</name>
<organism evidence="1 2">
    <name type="scientific">Sphagnum troendelagicum</name>
    <dbReference type="NCBI Taxonomy" id="128251"/>
    <lineage>
        <taxon>Eukaryota</taxon>
        <taxon>Viridiplantae</taxon>
        <taxon>Streptophyta</taxon>
        <taxon>Embryophyta</taxon>
        <taxon>Bryophyta</taxon>
        <taxon>Sphagnophytina</taxon>
        <taxon>Sphagnopsida</taxon>
        <taxon>Sphagnales</taxon>
        <taxon>Sphagnaceae</taxon>
        <taxon>Sphagnum</taxon>
    </lineage>
</organism>
<keyword evidence="2" id="KW-1185">Reference proteome</keyword>
<dbReference type="EMBL" id="OZ019893">
    <property type="protein sequence ID" value="CAK9189414.1"/>
    <property type="molecule type" value="Genomic_DNA"/>
</dbReference>
<protein>
    <submittedName>
        <fullName evidence="1">Uncharacterized protein</fullName>
    </submittedName>
</protein>
<accession>A0ABP0T7D5</accession>
<evidence type="ECO:0000313" key="1">
    <source>
        <dbReference type="EMBL" id="CAK9189414.1"/>
    </source>
</evidence>
<gene>
    <name evidence="1" type="ORF">CSSPTR1EN2_LOCUS65</name>
</gene>
<proteinExistence type="predicted"/>